<sequence>MTKAIAILNDFLMVAVASSFLCWVASLHPNALALVRAVYIIFAVLWMLSWALDDWLVVRLKIKLCDLQGILCLGFAAAAIGLGVMICRA</sequence>
<gene>
    <name evidence="2" type="ORF">Osc7112_6928</name>
</gene>
<keyword evidence="1" id="KW-0472">Membrane</keyword>
<accession>K9VV07</accession>
<organism evidence="2 3">
    <name type="scientific">Phormidium nigroviride PCC 7112</name>
    <dbReference type="NCBI Taxonomy" id="179408"/>
    <lineage>
        <taxon>Bacteria</taxon>
        <taxon>Bacillati</taxon>
        <taxon>Cyanobacteriota</taxon>
        <taxon>Cyanophyceae</taxon>
        <taxon>Oscillatoriophycideae</taxon>
        <taxon>Oscillatoriales</taxon>
        <taxon>Oscillatoriaceae</taxon>
        <taxon>Phormidium</taxon>
    </lineage>
</organism>
<keyword evidence="1" id="KW-0812">Transmembrane</keyword>
<dbReference type="KEGG" id="oni:Osc7112_6928"/>
<protein>
    <submittedName>
        <fullName evidence="2">Uncharacterized protein</fullName>
    </submittedName>
</protein>
<dbReference type="OrthoDB" id="488413at2"/>
<evidence type="ECO:0000256" key="1">
    <source>
        <dbReference type="SAM" id="Phobius"/>
    </source>
</evidence>
<proteinExistence type="predicted"/>
<feature type="transmembrane region" description="Helical" evidence="1">
    <location>
        <begin position="7"/>
        <end position="27"/>
    </location>
</feature>
<evidence type="ECO:0000313" key="2">
    <source>
        <dbReference type="EMBL" id="AFZ11005.1"/>
    </source>
</evidence>
<geneLocation type="plasmid" evidence="2 3">
    <name>pOSC7112.05</name>
</geneLocation>
<dbReference type="RefSeq" id="WP_015179910.1">
    <property type="nucleotide sequence ID" value="NC_019732.1"/>
</dbReference>
<dbReference type="EMBL" id="CP003619">
    <property type="protein sequence ID" value="AFZ11005.1"/>
    <property type="molecule type" value="Genomic_DNA"/>
</dbReference>
<keyword evidence="1" id="KW-1133">Transmembrane helix</keyword>
<keyword evidence="2" id="KW-0614">Plasmid</keyword>
<keyword evidence="3" id="KW-1185">Reference proteome</keyword>
<dbReference type="HOGENOM" id="CLU_2480367_0_0_3"/>
<dbReference type="AlphaFoldDB" id="K9VV07"/>
<feature type="transmembrane region" description="Helical" evidence="1">
    <location>
        <begin position="64"/>
        <end position="86"/>
    </location>
</feature>
<dbReference type="Proteomes" id="UP000010478">
    <property type="component" value="Plasmid pOSC7112.05"/>
</dbReference>
<name>K9VV07_9CYAN</name>
<evidence type="ECO:0000313" key="3">
    <source>
        <dbReference type="Proteomes" id="UP000010478"/>
    </source>
</evidence>
<reference evidence="2 3" key="1">
    <citation type="submission" date="2012-05" db="EMBL/GenBank/DDBJ databases">
        <title>Finished plasmid 5 of genome of Oscillatoria sp. PCC 7112.</title>
        <authorList>
            <consortium name="US DOE Joint Genome Institute"/>
            <person name="Gugger M."/>
            <person name="Coursin T."/>
            <person name="Rippka R."/>
            <person name="Tandeau De Marsac N."/>
            <person name="Huntemann M."/>
            <person name="Wei C.-L."/>
            <person name="Han J."/>
            <person name="Detter J.C."/>
            <person name="Han C."/>
            <person name="Tapia R."/>
            <person name="Davenport K."/>
            <person name="Daligault H."/>
            <person name="Erkkila T."/>
            <person name="Gu W."/>
            <person name="Munk A.C.C."/>
            <person name="Teshima H."/>
            <person name="Xu Y."/>
            <person name="Chain P."/>
            <person name="Chen A."/>
            <person name="Krypides N."/>
            <person name="Mavromatis K."/>
            <person name="Markowitz V."/>
            <person name="Szeto E."/>
            <person name="Ivanova N."/>
            <person name="Mikhailova N."/>
            <person name="Ovchinnikova G."/>
            <person name="Pagani I."/>
            <person name="Pati A."/>
            <person name="Goodwin L."/>
            <person name="Peters L."/>
            <person name="Pitluck S."/>
            <person name="Woyke T."/>
            <person name="Kerfeld C."/>
        </authorList>
    </citation>
    <scope>NUCLEOTIDE SEQUENCE [LARGE SCALE GENOMIC DNA]</scope>
    <source>
        <strain evidence="2 3">PCC 7112</strain>
        <plasmid evidence="2 3">pOSC7112.05</plasmid>
    </source>
</reference>
<feature type="transmembrane region" description="Helical" evidence="1">
    <location>
        <begin position="33"/>
        <end position="52"/>
    </location>
</feature>